<dbReference type="InterPro" id="IPR046956">
    <property type="entry name" value="RLP23-like"/>
</dbReference>
<reference evidence="13" key="1">
    <citation type="journal article" date="2022" name="Cell">
        <title>Repeat-based holocentromeres influence genome architecture and karyotype evolution.</title>
        <authorList>
            <person name="Hofstatter P.G."/>
            <person name="Thangavel G."/>
            <person name="Lux T."/>
            <person name="Neumann P."/>
            <person name="Vondrak T."/>
            <person name="Novak P."/>
            <person name="Zhang M."/>
            <person name="Costa L."/>
            <person name="Castellani M."/>
            <person name="Scott A."/>
            <person name="Toegelov H."/>
            <person name="Fuchs J."/>
            <person name="Mata-Sucre Y."/>
            <person name="Dias Y."/>
            <person name="Vanzela A.L.L."/>
            <person name="Huettel B."/>
            <person name="Almeida C.C.S."/>
            <person name="Simkova H."/>
            <person name="Souza G."/>
            <person name="Pedrosa-Harand A."/>
            <person name="Macas J."/>
            <person name="Mayer K.F.X."/>
            <person name="Houben A."/>
            <person name="Marques A."/>
        </authorList>
    </citation>
    <scope>NUCLEOTIDE SEQUENCE</scope>
    <source>
        <strain evidence="13">RhyBre1mFocal</strain>
    </source>
</reference>
<accession>A0A9Q0HVB2</accession>
<dbReference type="Proteomes" id="UP001151287">
    <property type="component" value="Unassembled WGS sequence"/>
</dbReference>
<evidence type="ECO:0000256" key="2">
    <source>
        <dbReference type="ARBA" id="ARBA00009592"/>
    </source>
</evidence>
<comment type="similarity">
    <text evidence="2">Belongs to the RLP family.</text>
</comment>
<organism evidence="13 14">
    <name type="scientific">Rhynchospora breviuscula</name>
    <dbReference type="NCBI Taxonomy" id="2022672"/>
    <lineage>
        <taxon>Eukaryota</taxon>
        <taxon>Viridiplantae</taxon>
        <taxon>Streptophyta</taxon>
        <taxon>Embryophyta</taxon>
        <taxon>Tracheophyta</taxon>
        <taxon>Spermatophyta</taxon>
        <taxon>Magnoliopsida</taxon>
        <taxon>Liliopsida</taxon>
        <taxon>Poales</taxon>
        <taxon>Cyperaceae</taxon>
        <taxon>Cyperoideae</taxon>
        <taxon>Rhynchosporeae</taxon>
        <taxon>Rhynchospora</taxon>
    </lineage>
</organism>
<dbReference type="Pfam" id="PF00560">
    <property type="entry name" value="LRR_1"/>
    <property type="match status" value="6"/>
</dbReference>
<comment type="caution">
    <text evidence="13">The sequence shown here is derived from an EMBL/GenBank/DDBJ whole genome shotgun (WGS) entry which is preliminary data.</text>
</comment>
<dbReference type="OrthoDB" id="786385at2759"/>
<dbReference type="PANTHER" id="PTHR48063">
    <property type="entry name" value="LRR RECEPTOR-LIKE KINASE"/>
    <property type="match status" value="1"/>
</dbReference>
<name>A0A9Q0HVB2_9POAL</name>
<evidence type="ECO:0000256" key="1">
    <source>
        <dbReference type="ARBA" id="ARBA00004251"/>
    </source>
</evidence>
<evidence type="ECO:0000256" key="6">
    <source>
        <dbReference type="ARBA" id="ARBA00022729"/>
    </source>
</evidence>
<evidence type="ECO:0000256" key="5">
    <source>
        <dbReference type="ARBA" id="ARBA00022692"/>
    </source>
</evidence>
<dbReference type="InterPro" id="IPR001611">
    <property type="entry name" value="Leu-rich_rpt"/>
</dbReference>
<evidence type="ECO:0000256" key="7">
    <source>
        <dbReference type="ARBA" id="ARBA00022737"/>
    </source>
</evidence>
<keyword evidence="10" id="KW-0675">Receptor</keyword>
<dbReference type="SUPFAM" id="SSF52058">
    <property type="entry name" value="L domain-like"/>
    <property type="match status" value="2"/>
</dbReference>
<keyword evidence="5 12" id="KW-0812">Transmembrane</keyword>
<dbReference type="PANTHER" id="PTHR48063:SF50">
    <property type="entry name" value="HCRVF1 PROTEIN-LIKE"/>
    <property type="match status" value="1"/>
</dbReference>
<dbReference type="FunFam" id="3.80.10.10:FF:001347">
    <property type="entry name" value="LRR receptor-like serine/threonine-protein kinase GSO2"/>
    <property type="match status" value="1"/>
</dbReference>
<evidence type="ECO:0000256" key="8">
    <source>
        <dbReference type="ARBA" id="ARBA00022989"/>
    </source>
</evidence>
<evidence type="ECO:0000256" key="3">
    <source>
        <dbReference type="ARBA" id="ARBA00022475"/>
    </source>
</evidence>
<keyword evidence="11" id="KW-0325">Glycoprotein</keyword>
<dbReference type="PRINTS" id="PR00019">
    <property type="entry name" value="LEURICHRPT"/>
</dbReference>
<dbReference type="AlphaFoldDB" id="A0A9Q0HVB2"/>
<evidence type="ECO:0000256" key="4">
    <source>
        <dbReference type="ARBA" id="ARBA00022614"/>
    </source>
</evidence>
<dbReference type="FunFam" id="3.80.10.10:FF:000213">
    <property type="entry name" value="Tyrosine-sulfated glycopeptide receptor 1"/>
    <property type="match status" value="1"/>
</dbReference>
<keyword evidence="6" id="KW-0732">Signal</keyword>
<keyword evidence="8 12" id="KW-1133">Transmembrane helix</keyword>
<evidence type="ECO:0000256" key="9">
    <source>
        <dbReference type="ARBA" id="ARBA00023136"/>
    </source>
</evidence>
<proteinExistence type="inferred from homology"/>
<evidence type="ECO:0000256" key="12">
    <source>
        <dbReference type="SAM" id="Phobius"/>
    </source>
</evidence>
<keyword evidence="9 12" id="KW-0472">Membrane</keyword>
<keyword evidence="7" id="KW-0677">Repeat</keyword>
<evidence type="ECO:0000256" key="10">
    <source>
        <dbReference type="ARBA" id="ARBA00023170"/>
    </source>
</evidence>
<evidence type="ECO:0000313" key="14">
    <source>
        <dbReference type="Proteomes" id="UP001151287"/>
    </source>
</evidence>
<dbReference type="EMBL" id="JAMQYH010000002">
    <property type="protein sequence ID" value="KAJ1699869.1"/>
    <property type="molecule type" value="Genomic_DNA"/>
</dbReference>
<dbReference type="SMART" id="SM00369">
    <property type="entry name" value="LRR_TYP"/>
    <property type="match status" value="4"/>
</dbReference>
<dbReference type="Pfam" id="PF13855">
    <property type="entry name" value="LRR_8"/>
    <property type="match status" value="2"/>
</dbReference>
<comment type="subcellular location">
    <subcellularLocation>
        <location evidence="1">Cell membrane</location>
        <topology evidence="1">Single-pass type I membrane protein</topology>
    </subcellularLocation>
</comment>
<protein>
    <submittedName>
        <fullName evidence="13">Uncharacterized protein</fullName>
    </submittedName>
</protein>
<keyword evidence="4" id="KW-0433">Leucine-rich repeat</keyword>
<feature type="transmembrane region" description="Helical" evidence="12">
    <location>
        <begin position="553"/>
        <end position="575"/>
    </location>
</feature>
<sequence length="608" mass="67684">MTSLTTLSLWGNSLSGPVPLSIRRLTQLIELDLSHNNFSGVITGKHLSKMTNLETVDLSSSSLRLIINTNWLPPFKLRSADFSSCRLGPNFPKWLKWQTHISDLDISNTSIADKVPVWFWHVFSKTSILDVSNNNLSGQLPKTLEYMSASRINLEYNNFYGSIPRLPKSLYTINLSGNTLSGPLSLNFEDLIQLRVLVLKENSFNGSIPQSLCKLQHLQYLDLSKNSLAGKVPLCLHKNANATHQNLLGFGSSPLSSLSSSIIILNLGYNNLSGRFPLFLKGCSSLVLLALENNNFFGSIPSWVGKKLATLRILSLRYNRFSGPIPSQLSELSQLQVLDLGQNNFCGHIPPSLKTLNQMVRSHNFHQLDMKNVRQNISDADPFWVESEQNLNSIEFGSLKVDTKGLELQYGDGIKYWTSFDLSCNNLTGGIPEDLGLLVGLMNLNLSRNKLSGNIPNNIGSLQLLESLDLSNNELSGIIPSSLAALTFLSYLNLSYNNLSGKVPSGHQLQVLDDPSIYEGNPGLCGFPVLSECTENNMSKHYVSKKEMDDGMVSFYVGASVGFLIGICLVYGAIFKETWRVAYFRCFDNLYDRVYVCMFVNWAKFTRN</sequence>
<dbReference type="InterPro" id="IPR032675">
    <property type="entry name" value="LRR_dom_sf"/>
</dbReference>
<dbReference type="Gene3D" id="3.80.10.10">
    <property type="entry name" value="Ribonuclease Inhibitor"/>
    <property type="match status" value="2"/>
</dbReference>
<evidence type="ECO:0000313" key="13">
    <source>
        <dbReference type="EMBL" id="KAJ1699869.1"/>
    </source>
</evidence>
<dbReference type="GO" id="GO:0005886">
    <property type="term" value="C:plasma membrane"/>
    <property type="evidence" value="ECO:0007669"/>
    <property type="project" value="UniProtKB-SubCell"/>
</dbReference>
<evidence type="ECO:0000256" key="11">
    <source>
        <dbReference type="ARBA" id="ARBA00023180"/>
    </source>
</evidence>
<keyword evidence="3" id="KW-1003">Cell membrane</keyword>
<dbReference type="InterPro" id="IPR003591">
    <property type="entry name" value="Leu-rich_rpt_typical-subtyp"/>
</dbReference>
<keyword evidence="14" id="KW-1185">Reference proteome</keyword>
<gene>
    <name evidence="13" type="ORF">LUZ63_008381</name>
</gene>